<feature type="region of interest" description="Disordered" evidence="5">
    <location>
        <begin position="341"/>
        <end position="360"/>
    </location>
</feature>
<reference evidence="7" key="1">
    <citation type="journal article" date="2014" name="Nucleic Acids Res.">
        <title>The evolutionary dynamics of variant antigen genes in Babesia reveal a history of genomic innovation underlying host-parasite interaction.</title>
        <authorList>
            <person name="Jackson A.P."/>
            <person name="Otto T.D."/>
            <person name="Darby A."/>
            <person name="Ramaprasad A."/>
            <person name="Xia D."/>
            <person name="Echaide I.E."/>
            <person name="Farber M."/>
            <person name="Gahlot S."/>
            <person name="Gamble J."/>
            <person name="Gupta D."/>
            <person name="Gupta Y."/>
            <person name="Jackson L."/>
            <person name="Malandrin L."/>
            <person name="Malas T.B."/>
            <person name="Moussa E."/>
            <person name="Nair M."/>
            <person name="Reid A.J."/>
            <person name="Sanders M."/>
            <person name="Sharma J."/>
            <person name="Tracey A."/>
            <person name="Quail M.A."/>
            <person name="Weir W."/>
            <person name="Wastling J.M."/>
            <person name="Hall N."/>
            <person name="Willadsen P."/>
            <person name="Lingelbach K."/>
            <person name="Shiels B."/>
            <person name="Tait A."/>
            <person name="Berriman M."/>
            <person name="Allred D.R."/>
            <person name="Pain A."/>
        </authorList>
    </citation>
    <scope>NUCLEOTIDE SEQUENCE</scope>
    <source>
        <strain evidence="7">1802A</strain>
    </source>
</reference>
<proteinExistence type="predicted"/>
<dbReference type="Gene3D" id="3.30.40.10">
    <property type="entry name" value="Zinc/RING finger domain, C3HC4 (zinc finger)"/>
    <property type="match status" value="1"/>
</dbReference>
<dbReference type="GO" id="GO:0061665">
    <property type="term" value="F:SUMO ligase activity"/>
    <property type="evidence" value="ECO:0007669"/>
    <property type="project" value="TreeGrafter"/>
</dbReference>
<dbReference type="SUPFAM" id="SSF57903">
    <property type="entry name" value="FYVE/PHD zinc finger"/>
    <property type="match status" value="1"/>
</dbReference>
<accession>A0AAD9LJ38</accession>
<gene>
    <name evidence="7" type="ORF">X943_000577</name>
</gene>
<evidence type="ECO:0000313" key="8">
    <source>
        <dbReference type="Proteomes" id="UP001195914"/>
    </source>
</evidence>
<protein>
    <submittedName>
        <fullName evidence="7">MIZ zinc finger domain containing protein</fullName>
    </submittedName>
</protein>
<evidence type="ECO:0000313" key="7">
    <source>
        <dbReference type="EMBL" id="KAK1938360.1"/>
    </source>
</evidence>
<dbReference type="EMBL" id="JAHBMH010000024">
    <property type="protein sequence ID" value="KAK1938360.1"/>
    <property type="molecule type" value="Genomic_DNA"/>
</dbReference>
<reference evidence="7" key="2">
    <citation type="submission" date="2021-05" db="EMBL/GenBank/DDBJ databases">
        <authorList>
            <person name="Pain A."/>
        </authorList>
    </citation>
    <scope>NUCLEOTIDE SEQUENCE</scope>
    <source>
        <strain evidence="7">1802A</strain>
    </source>
</reference>
<dbReference type="GO" id="GO:0000785">
    <property type="term" value="C:chromatin"/>
    <property type="evidence" value="ECO:0007669"/>
    <property type="project" value="TreeGrafter"/>
</dbReference>
<organism evidence="7 8">
    <name type="scientific">Babesia divergens</name>
    <dbReference type="NCBI Taxonomy" id="32595"/>
    <lineage>
        <taxon>Eukaryota</taxon>
        <taxon>Sar</taxon>
        <taxon>Alveolata</taxon>
        <taxon>Apicomplexa</taxon>
        <taxon>Aconoidasida</taxon>
        <taxon>Piroplasmida</taxon>
        <taxon>Babesiidae</taxon>
        <taxon>Babesia</taxon>
    </lineage>
</organism>
<dbReference type="AlphaFoldDB" id="A0AAD9LJ38"/>
<keyword evidence="1" id="KW-0479">Metal-binding</keyword>
<evidence type="ECO:0000259" key="6">
    <source>
        <dbReference type="PROSITE" id="PS51044"/>
    </source>
</evidence>
<evidence type="ECO:0000256" key="4">
    <source>
        <dbReference type="PROSITE-ProRule" id="PRU00452"/>
    </source>
</evidence>
<sequence length="573" mass="64077">MIGNKGNELDFMYCLCEGTYVNVSDRSTPLLCKTCDKLSHRECVCYSGPDDDFECSLCRVQLLDPFNNVVEFLWYGRMCNKSTAFKIDVPNLDKWLSSNKDVYVVSLPLSKNKLMHEWPKRFELKVNNEVVHVVKEPNWEHPRRDNPIKITYAMHAGENLIEVFSTTYNESGPPFLVIFMLSKQVTVERMIETIKKRRTIHLNDSKQRVVELINNQRDDDDVICLEPNHKMELTCPITMYRIELPARGKKCKHLQCFDLSGYLQVMQNTSTFNARWKCPECPLILKPMDLVIDGYVLDILEATPQGVSTVEFDTDGNYKLIERENPWTDPEYHADLEAFNNAGNTSSKSESSSPYSTSVLSEQRAASSSADCKFNPQLKEGVHVKREQGCSSTATCVIELDSGDECTTTTKMAPLGFKNGEVISLDSSDEDDDRDNCTASMRISPSDGGTSVMGVNSPICAVPSKGCGTSKNRPQGAGGHTEVPKDNVRGPSTTLSQRLTQLPRIAEAPRSAQNGLLKNPLSHNTALTQRFDMAYTSKADSSLSLIKSPSGMVKLTKQQAPSFFSSKDVPFFK</sequence>
<dbReference type="InterPro" id="IPR011011">
    <property type="entry name" value="Znf_FYVE_PHD"/>
</dbReference>
<name>A0AAD9LJ38_BABDI</name>
<feature type="compositionally biased region" description="Polar residues" evidence="5">
    <location>
        <begin position="437"/>
        <end position="449"/>
    </location>
</feature>
<dbReference type="PANTHER" id="PTHR10782:SF4">
    <property type="entry name" value="TONALLI, ISOFORM E"/>
    <property type="match status" value="1"/>
</dbReference>
<feature type="domain" description="SP-RING-type" evidence="6">
    <location>
        <begin position="218"/>
        <end position="305"/>
    </location>
</feature>
<dbReference type="CDD" id="cd16650">
    <property type="entry name" value="SP-RING_PIAS-like"/>
    <property type="match status" value="1"/>
</dbReference>
<feature type="region of interest" description="Disordered" evidence="5">
    <location>
        <begin position="466"/>
        <end position="493"/>
    </location>
</feature>
<evidence type="ECO:0000256" key="1">
    <source>
        <dbReference type="ARBA" id="ARBA00022723"/>
    </source>
</evidence>
<feature type="region of interest" description="Disordered" evidence="5">
    <location>
        <begin position="425"/>
        <end position="450"/>
    </location>
</feature>
<dbReference type="InterPro" id="IPR013083">
    <property type="entry name" value="Znf_RING/FYVE/PHD"/>
</dbReference>
<feature type="compositionally biased region" description="Low complexity" evidence="5">
    <location>
        <begin position="346"/>
        <end position="360"/>
    </location>
</feature>
<dbReference type="GO" id="GO:0016925">
    <property type="term" value="P:protein sumoylation"/>
    <property type="evidence" value="ECO:0007669"/>
    <property type="project" value="TreeGrafter"/>
</dbReference>
<dbReference type="InterPro" id="IPR004181">
    <property type="entry name" value="Znf_MIZ"/>
</dbReference>
<dbReference type="GO" id="GO:0008270">
    <property type="term" value="F:zinc ion binding"/>
    <property type="evidence" value="ECO:0007669"/>
    <property type="project" value="UniProtKB-KW"/>
</dbReference>
<keyword evidence="8" id="KW-1185">Reference proteome</keyword>
<dbReference type="PROSITE" id="PS51044">
    <property type="entry name" value="ZF_SP_RING"/>
    <property type="match status" value="1"/>
</dbReference>
<evidence type="ECO:0000256" key="3">
    <source>
        <dbReference type="ARBA" id="ARBA00022833"/>
    </source>
</evidence>
<keyword evidence="2 4" id="KW-0863">Zinc-finger</keyword>
<keyword evidence="3" id="KW-0862">Zinc</keyword>
<dbReference type="Proteomes" id="UP001195914">
    <property type="component" value="Unassembled WGS sequence"/>
</dbReference>
<evidence type="ECO:0000256" key="5">
    <source>
        <dbReference type="SAM" id="MobiDB-lite"/>
    </source>
</evidence>
<comment type="caution">
    <text evidence="7">The sequence shown here is derived from an EMBL/GenBank/DDBJ whole genome shotgun (WGS) entry which is preliminary data.</text>
</comment>
<dbReference type="PANTHER" id="PTHR10782">
    <property type="entry name" value="ZINC FINGER MIZ DOMAIN-CONTAINING PROTEIN"/>
    <property type="match status" value="1"/>
</dbReference>
<dbReference type="Pfam" id="PF02891">
    <property type="entry name" value="zf-MIZ"/>
    <property type="match status" value="1"/>
</dbReference>
<evidence type="ECO:0000256" key="2">
    <source>
        <dbReference type="ARBA" id="ARBA00022771"/>
    </source>
</evidence>